<dbReference type="Gramene" id="TraesCS2A03G0993500.1">
    <property type="protein sequence ID" value="TraesCS2A03G0993500.1.CDS"/>
    <property type="gene ID" value="TraesCS2A03G0993500"/>
</dbReference>
<feature type="region of interest" description="Disordered" evidence="1">
    <location>
        <begin position="28"/>
        <end position="62"/>
    </location>
</feature>
<dbReference type="Gramene" id="TraesMAC2A03G00760220.1">
    <property type="protein sequence ID" value="TraesMAC2A03G00760220.1"/>
    <property type="gene ID" value="TraesMAC2A03G00760220"/>
</dbReference>
<dbReference type="OrthoDB" id="737041at2759"/>
<feature type="transmembrane region" description="Helical" evidence="2">
    <location>
        <begin position="331"/>
        <end position="351"/>
    </location>
</feature>
<keyword evidence="2" id="KW-0472">Membrane</keyword>
<dbReference type="Gramene" id="TraesWEE_scaffold_014503_01G000300.1">
    <property type="protein sequence ID" value="TraesWEE_scaffold_014503_01G000300.1"/>
    <property type="gene ID" value="TraesWEE_scaffold_014503_01G000300"/>
</dbReference>
<protein>
    <submittedName>
        <fullName evidence="3">Uncharacterized protein</fullName>
    </submittedName>
</protein>
<evidence type="ECO:0000313" key="4">
    <source>
        <dbReference type="Proteomes" id="UP000019116"/>
    </source>
</evidence>
<dbReference type="InterPro" id="IPR016606">
    <property type="entry name" value="UCP012943"/>
</dbReference>
<dbReference type="Proteomes" id="UP000019116">
    <property type="component" value="Chromosome 2A"/>
</dbReference>
<dbReference type="EnsemblPlants" id="TraesCS2A02G414500.1">
    <property type="protein sequence ID" value="TraesCS2A02G414500.1"/>
    <property type="gene ID" value="TraesCS2A02G414500"/>
</dbReference>
<dbReference type="Gramene" id="TraesARI2A03G00769570.1">
    <property type="protein sequence ID" value="TraesARI2A03G00769570.1"/>
    <property type="gene ID" value="TraesARI2A03G00769570"/>
</dbReference>
<dbReference type="Gramene" id="TraesPARA_EIv1.0_0366430.1">
    <property type="protein sequence ID" value="TraesPARA_EIv1.0_0366430.1.CDS"/>
    <property type="gene ID" value="TraesPARA_EIv1.0_0366430"/>
</dbReference>
<gene>
    <name evidence="3" type="primary">LOC123190135</name>
</gene>
<dbReference type="PANTHER" id="PTHR33625">
    <property type="entry name" value="OS08G0179900 PROTEIN"/>
    <property type="match status" value="1"/>
</dbReference>
<dbReference type="Gramene" id="TraesCS2A02G414500.1">
    <property type="protein sequence ID" value="TraesCS2A02G414500.1"/>
    <property type="gene ID" value="TraesCS2A02G414500"/>
</dbReference>
<accession>A0A3B6B4P4</accession>
<keyword evidence="2" id="KW-0812">Transmembrane</keyword>
<name>A0A3B6B4P4_WHEAT</name>
<dbReference type="Gramene" id="TraesLAC2A03G00765200.1">
    <property type="protein sequence ID" value="TraesLAC2A03G00765200.1"/>
    <property type="gene ID" value="TraesLAC2A03G00765200"/>
</dbReference>
<organism evidence="3">
    <name type="scientific">Triticum aestivum</name>
    <name type="common">Wheat</name>
    <dbReference type="NCBI Taxonomy" id="4565"/>
    <lineage>
        <taxon>Eukaryota</taxon>
        <taxon>Viridiplantae</taxon>
        <taxon>Streptophyta</taxon>
        <taxon>Embryophyta</taxon>
        <taxon>Tracheophyta</taxon>
        <taxon>Spermatophyta</taxon>
        <taxon>Magnoliopsida</taxon>
        <taxon>Liliopsida</taxon>
        <taxon>Poales</taxon>
        <taxon>Poaceae</taxon>
        <taxon>BOP clade</taxon>
        <taxon>Pooideae</taxon>
        <taxon>Triticodae</taxon>
        <taxon>Triticeae</taxon>
        <taxon>Triticinae</taxon>
        <taxon>Triticum</taxon>
    </lineage>
</organism>
<sequence length="352" mass="37787">MVVHVVYRRRENSWRGADSSVRFLGAAMSSNPPSKHQVRLAGRGGLGHAPASPAGARNGGLSLRATSPPPPTVSIASVAGWDSIKLRLDGEEGLKEFLAVGDKAVGAEEEAAVYASEWPAGGDEVTFDAPPTDEEVHAAVASIQQVFENPSGVDSDALELQALALPIAGLSSSGMFVNYFAADSDASEKQTVQIANLGSSPSNIGLDECTEPGTLALNSTALMTREHQNVLDAFQLLKEDASVQKMVMALSTDKAVWNAVMNNEVVQEFKKSFQDAKETDNKGSSSAPPGMMQWVLENTQAKIKEFLEKILQLVHTLFQAQSMDYDLSDDVVRMSFMLSVFVFIVVTIARIK</sequence>
<reference evidence="3" key="1">
    <citation type="submission" date="2018-08" db="EMBL/GenBank/DDBJ databases">
        <authorList>
            <person name="Rossello M."/>
        </authorList>
    </citation>
    <scope>NUCLEOTIDE SEQUENCE [LARGE SCALE GENOMIC DNA]</scope>
    <source>
        <strain evidence="3">cv. Chinese Spring</strain>
    </source>
</reference>
<dbReference type="Gramene" id="TraesJUL2A03G00766250.1">
    <property type="protein sequence ID" value="TraesJUL2A03G00766250.1"/>
    <property type="gene ID" value="TraesJUL2A03G00766250"/>
</dbReference>
<dbReference type="OMA" id="DACVERM"/>
<evidence type="ECO:0000256" key="2">
    <source>
        <dbReference type="SAM" id="Phobius"/>
    </source>
</evidence>
<dbReference type="GeneID" id="123190135"/>
<proteinExistence type="predicted"/>
<dbReference type="RefSeq" id="XP_044458658.1">
    <property type="nucleotide sequence ID" value="XM_044602723.1"/>
</dbReference>
<dbReference type="AlphaFoldDB" id="A0A3B6B4P4"/>
<dbReference type="PANTHER" id="PTHR33625:SF3">
    <property type="entry name" value="OS04G0550700 PROTEIN"/>
    <property type="match status" value="1"/>
</dbReference>
<dbReference type="Gramene" id="TraesROB_scaffold_082053_01G000100.1">
    <property type="protein sequence ID" value="TraesROB_scaffold_082053_01G000100.1"/>
    <property type="gene ID" value="TraesROB_scaffold_082053_01G000100"/>
</dbReference>
<dbReference type="Gramene" id="TraesCAD_scaffold_019640_01G000200.1">
    <property type="protein sequence ID" value="TraesCAD_scaffold_019640_01G000200.1"/>
    <property type="gene ID" value="TraesCAD_scaffold_019640_01G000200"/>
</dbReference>
<reference evidence="3" key="2">
    <citation type="submission" date="2018-10" db="UniProtKB">
        <authorList>
            <consortium name="EnsemblPlants"/>
        </authorList>
    </citation>
    <scope>IDENTIFICATION</scope>
</reference>
<dbReference type="Gramene" id="TraesSYM2A03G00769360.1">
    <property type="protein sequence ID" value="TraesSYM2A03G00769360.1"/>
    <property type="gene ID" value="TraesSYM2A03G00769360"/>
</dbReference>
<dbReference type="STRING" id="4565.A0A3B6B4P4"/>
<dbReference type="Gramene" id="TraesRN2A0100974500.1">
    <property type="protein sequence ID" value="TraesRN2A0100974500.1"/>
    <property type="gene ID" value="TraesRN2A0100974500"/>
</dbReference>
<dbReference type="Gramene" id="TraesNOR2A03G00771270.1">
    <property type="protein sequence ID" value="TraesNOR2A03G00771270.1"/>
    <property type="gene ID" value="TraesNOR2A03G00771270"/>
</dbReference>
<keyword evidence="2" id="KW-1133">Transmembrane helix</keyword>
<keyword evidence="4" id="KW-1185">Reference proteome</keyword>
<evidence type="ECO:0000256" key="1">
    <source>
        <dbReference type="SAM" id="MobiDB-lite"/>
    </source>
</evidence>
<dbReference type="Gramene" id="TraesJAG2A03G00761230.1">
    <property type="protein sequence ID" value="TraesJAG2A03G00761230.1"/>
    <property type="gene ID" value="TraesJAG2A03G00761230"/>
</dbReference>
<dbReference type="Gramene" id="TraesCLE_scaffold_069392_01G000100.1">
    <property type="protein sequence ID" value="TraesCLE_scaffold_069392_01G000100.1"/>
    <property type="gene ID" value="TraesCLE_scaffold_069392_01G000100"/>
</dbReference>
<dbReference type="Gramene" id="TraesSTA2A03G00759730.1">
    <property type="protein sequence ID" value="TraesSTA2A03G00759730.1"/>
    <property type="gene ID" value="TraesSTA2A03G00759730"/>
</dbReference>
<dbReference type="PaxDb" id="4565-Traes_2AL_66E4C5E54.1"/>
<dbReference type="PIRSF" id="PIRSF012943">
    <property type="entry name" value="UCP012943"/>
    <property type="match status" value="1"/>
</dbReference>
<dbReference type="Gramene" id="TraesLDM2A03G00764240.1">
    <property type="protein sequence ID" value="TraesLDM2A03G00764240.1"/>
    <property type="gene ID" value="TraesLDM2A03G00764240"/>
</dbReference>
<evidence type="ECO:0000313" key="3">
    <source>
        <dbReference type="EnsemblPlants" id="TraesCS2A02G414500.1"/>
    </source>
</evidence>